<name>A0A139AS30_GONPJ</name>
<gene>
    <name evidence="2" type="ORF">M427DRAFT_473127</name>
</gene>
<organism evidence="2 3">
    <name type="scientific">Gonapodya prolifera (strain JEL478)</name>
    <name type="common">Monoblepharis prolifera</name>
    <dbReference type="NCBI Taxonomy" id="1344416"/>
    <lineage>
        <taxon>Eukaryota</taxon>
        <taxon>Fungi</taxon>
        <taxon>Fungi incertae sedis</taxon>
        <taxon>Chytridiomycota</taxon>
        <taxon>Chytridiomycota incertae sedis</taxon>
        <taxon>Monoblepharidomycetes</taxon>
        <taxon>Monoblepharidales</taxon>
        <taxon>Gonapodyaceae</taxon>
        <taxon>Gonapodya</taxon>
    </lineage>
</organism>
<proteinExistence type="predicted"/>
<protein>
    <submittedName>
        <fullName evidence="2">Uncharacterized protein</fullName>
    </submittedName>
</protein>
<sequence>MCVNTHTHFNFPSTQIHDPTAFTFHAPLSESDGAPVTPASLDPRLTPSMGTSGRPGDEGGEGEDGEEPKPLKWDEVDTPPPLYGVFPPAAYQAFLSFPPNTPMASTPVGVAMPRPVPPVQGATSYFPPYPPATPVDPFAAQVVPPTARPAVWAGSGTPATPRGVVFPAQAPVQMQSPASVPVPGLALPDGSASATSTLARLHSLQLQALQAQQVALLQLQMQAQSASEAAAAAIAAHRSALEVAQRANGGTGADAGLVVAMDTTGSSGSGSWSGSSGSGGGRERVAGQAHVVGRTPVPVVRMPVPGPAGSGGQMLVGLGPAAPFRSNQGAMDLMLAEPRGGGLLGAGIAGMAAEGDGDGDGVLDVGGMDVGDDGMTVQEQEQDSWLEDV</sequence>
<accession>A0A139AS30</accession>
<reference evidence="2 3" key="1">
    <citation type="journal article" date="2015" name="Genome Biol. Evol.">
        <title>Phylogenomic analyses indicate that early fungi evolved digesting cell walls of algal ancestors of land plants.</title>
        <authorList>
            <person name="Chang Y."/>
            <person name="Wang S."/>
            <person name="Sekimoto S."/>
            <person name="Aerts A.L."/>
            <person name="Choi C."/>
            <person name="Clum A."/>
            <person name="LaButti K.M."/>
            <person name="Lindquist E.A."/>
            <person name="Yee Ngan C."/>
            <person name="Ohm R.A."/>
            <person name="Salamov A.A."/>
            <person name="Grigoriev I.V."/>
            <person name="Spatafora J.W."/>
            <person name="Berbee M.L."/>
        </authorList>
    </citation>
    <scope>NUCLEOTIDE SEQUENCE [LARGE SCALE GENOMIC DNA]</scope>
    <source>
        <strain evidence="2 3">JEL478</strain>
    </source>
</reference>
<dbReference type="AlphaFoldDB" id="A0A139AS30"/>
<keyword evidence="3" id="KW-1185">Reference proteome</keyword>
<evidence type="ECO:0000256" key="1">
    <source>
        <dbReference type="SAM" id="MobiDB-lite"/>
    </source>
</evidence>
<feature type="compositionally biased region" description="Low complexity" evidence="1">
    <location>
        <begin position="265"/>
        <end position="275"/>
    </location>
</feature>
<dbReference type="Proteomes" id="UP000070544">
    <property type="component" value="Unassembled WGS sequence"/>
</dbReference>
<feature type="compositionally biased region" description="Acidic residues" evidence="1">
    <location>
        <begin position="380"/>
        <end position="389"/>
    </location>
</feature>
<feature type="region of interest" description="Disordered" evidence="1">
    <location>
        <begin position="264"/>
        <end position="284"/>
    </location>
</feature>
<dbReference type="EMBL" id="KQ965739">
    <property type="protein sequence ID" value="KXS19275.1"/>
    <property type="molecule type" value="Genomic_DNA"/>
</dbReference>
<evidence type="ECO:0000313" key="3">
    <source>
        <dbReference type="Proteomes" id="UP000070544"/>
    </source>
</evidence>
<feature type="region of interest" description="Disordered" evidence="1">
    <location>
        <begin position="25"/>
        <end position="74"/>
    </location>
</feature>
<evidence type="ECO:0000313" key="2">
    <source>
        <dbReference type="EMBL" id="KXS19275.1"/>
    </source>
</evidence>
<feature type="region of interest" description="Disordered" evidence="1">
    <location>
        <begin position="369"/>
        <end position="389"/>
    </location>
</feature>